<dbReference type="PANTHER" id="PTHR24171:SF9">
    <property type="entry name" value="ANKYRIN REPEAT DOMAIN-CONTAINING PROTEIN 39"/>
    <property type="match status" value="1"/>
</dbReference>
<dbReference type="Pfam" id="PF12796">
    <property type="entry name" value="Ank_2"/>
    <property type="match status" value="1"/>
</dbReference>
<protein>
    <submittedName>
        <fullName evidence="6">Ankyrin repeat domain 46</fullName>
    </submittedName>
</protein>
<dbReference type="Ensembl" id="ENSLLET00000033788.1">
    <property type="protein sequence ID" value="ENSLLEP00000032532.1"/>
    <property type="gene ID" value="ENSLLEG00000020629.1"/>
</dbReference>
<dbReference type="Proteomes" id="UP000694569">
    <property type="component" value="Unplaced"/>
</dbReference>
<evidence type="ECO:0000256" key="5">
    <source>
        <dbReference type="SAM" id="SignalP"/>
    </source>
</evidence>
<dbReference type="InterPro" id="IPR036770">
    <property type="entry name" value="Ankyrin_rpt-contain_sf"/>
</dbReference>
<dbReference type="GeneTree" id="ENSGT00940000157094"/>
<evidence type="ECO:0000256" key="1">
    <source>
        <dbReference type="ARBA" id="ARBA00022737"/>
    </source>
</evidence>
<feature type="transmembrane region" description="Helical" evidence="4">
    <location>
        <begin position="233"/>
        <end position="255"/>
    </location>
</feature>
<evidence type="ECO:0000313" key="6">
    <source>
        <dbReference type="Ensembl" id="ENSLLEP00000032532.1"/>
    </source>
</evidence>
<feature type="signal peptide" evidence="5">
    <location>
        <begin position="1"/>
        <end position="19"/>
    </location>
</feature>
<dbReference type="SUPFAM" id="SSF48403">
    <property type="entry name" value="Ankyrin repeat"/>
    <property type="match status" value="1"/>
</dbReference>
<keyword evidence="4" id="KW-0472">Membrane</keyword>
<gene>
    <name evidence="6" type="primary">ANKRD46</name>
</gene>
<dbReference type="AlphaFoldDB" id="A0A8C5WEK4"/>
<reference evidence="6" key="1">
    <citation type="submission" date="2025-08" db="UniProtKB">
        <authorList>
            <consortium name="Ensembl"/>
        </authorList>
    </citation>
    <scope>IDENTIFICATION</scope>
</reference>
<dbReference type="PROSITE" id="PS50297">
    <property type="entry name" value="ANK_REP_REGION"/>
    <property type="match status" value="1"/>
</dbReference>
<dbReference type="InterPro" id="IPR002110">
    <property type="entry name" value="Ankyrin_rpt"/>
</dbReference>
<keyword evidence="7" id="KW-1185">Reference proteome</keyword>
<sequence length="270" mass="30056">MHISFLFVLLLSLEDTAMSYIFVNDSSLTNVPLLQACIDGDFNFSKRLLESGFDPNIRDTRGRTGLHLAAARGNVDICQLLHKFGADLLATDYQGNTALHMCGHVDTIQFLVSNGLKIDICNHQGATPLVLAKRRGVNKEVIRMLESLEELEVKGFNRGTHSKLEAMQTAESERYVQCSELLMEKGHSTLSEGSTEEDCAMESHSLLNPNLQQGEGVLSSFRTTWQEFVEDLGFWRVLLLLIVIALLSLGIAYYVSGVLPFVENQPELVH</sequence>
<feature type="repeat" description="ANK" evidence="3">
    <location>
        <begin position="61"/>
        <end position="93"/>
    </location>
</feature>
<evidence type="ECO:0000313" key="7">
    <source>
        <dbReference type="Proteomes" id="UP000694569"/>
    </source>
</evidence>
<reference evidence="6" key="2">
    <citation type="submission" date="2025-09" db="UniProtKB">
        <authorList>
            <consortium name="Ensembl"/>
        </authorList>
    </citation>
    <scope>IDENTIFICATION</scope>
</reference>
<feature type="chain" id="PRO_5034070758" evidence="5">
    <location>
        <begin position="20"/>
        <end position="270"/>
    </location>
</feature>
<accession>A0A8C5WEK4</accession>
<name>A0A8C5WEK4_9ANUR</name>
<dbReference type="SMART" id="SM00248">
    <property type="entry name" value="ANK"/>
    <property type="match status" value="4"/>
</dbReference>
<dbReference type="PROSITE" id="PS50088">
    <property type="entry name" value="ANK_REPEAT"/>
    <property type="match status" value="1"/>
</dbReference>
<dbReference type="Gene3D" id="1.25.40.20">
    <property type="entry name" value="Ankyrin repeat-containing domain"/>
    <property type="match status" value="1"/>
</dbReference>
<evidence type="ECO:0000256" key="2">
    <source>
        <dbReference type="ARBA" id="ARBA00023043"/>
    </source>
</evidence>
<keyword evidence="5" id="KW-0732">Signal</keyword>
<keyword evidence="1" id="KW-0677">Repeat</keyword>
<dbReference type="PANTHER" id="PTHR24171">
    <property type="entry name" value="ANKYRIN REPEAT DOMAIN-CONTAINING PROTEIN 39-RELATED"/>
    <property type="match status" value="1"/>
</dbReference>
<evidence type="ECO:0000256" key="3">
    <source>
        <dbReference type="PROSITE-ProRule" id="PRU00023"/>
    </source>
</evidence>
<keyword evidence="4" id="KW-1133">Transmembrane helix</keyword>
<dbReference type="OrthoDB" id="21416at2759"/>
<keyword evidence="4" id="KW-0812">Transmembrane</keyword>
<organism evidence="6 7">
    <name type="scientific">Leptobrachium leishanense</name>
    <name type="common">Leishan spiny toad</name>
    <dbReference type="NCBI Taxonomy" id="445787"/>
    <lineage>
        <taxon>Eukaryota</taxon>
        <taxon>Metazoa</taxon>
        <taxon>Chordata</taxon>
        <taxon>Craniata</taxon>
        <taxon>Vertebrata</taxon>
        <taxon>Euteleostomi</taxon>
        <taxon>Amphibia</taxon>
        <taxon>Batrachia</taxon>
        <taxon>Anura</taxon>
        <taxon>Pelobatoidea</taxon>
        <taxon>Megophryidae</taxon>
        <taxon>Leptobrachium</taxon>
    </lineage>
</organism>
<proteinExistence type="predicted"/>
<keyword evidence="2 3" id="KW-0040">ANK repeat</keyword>
<evidence type="ECO:0000256" key="4">
    <source>
        <dbReference type="SAM" id="Phobius"/>
    </source>
</evidence>